<keyword evidence="1" id="KW-1133">Transmembrane helix</keyword>
<gene>
    <name evidence="2" type="ORF">FRX31_007365</name>
</gene>
<dbReference type="EMBL" id="JABWDY010007287">
    <property type="protein sequence ID" value="KAF5203052.1"/>
    <property type="molecule type" value="Genomic_DNA"/>
</dbReference>
<keyword evidence="3" id="KW-1185">Reference proteome</keyword>
<reference evidence="2 3" key="1">
    <citation type="submission" date="2020-06" db="EMBL/GenBank/DDBJ databases">
        <title>Transcriptomic and genomic resources for Thalictrum thalictroides and T. hernandezii: Facilitating candidate gene discovery in an emerging model plant lineage.</title>
        <authorList>
            <person name="Arias T."/>
            <person name="Riano-Pachon D.M."/>
            <person name="Di Stilio V.S."/>
        </authorList>
    </citation>
    <scope>NUCLEOTIDE SEQUENCE [LARGE SCALE GENOMIC DNA]</scope>
    <source>
        <strain evidence="3">cv. WT478/WT964</strain>
        <tissue evidence="2">Leaves</tissue>
    </source>
</reference>
<dbReference type="PANTHER" id="PTHR31170:SF18">
    <property type="entry name" value="(WILD MALAYSIAN BANANA) HYPOTHETICAL PROTEIN"/>
    <property type="match status" value="1"/>
</dbReference>
<dbReference type="InterPro" id="IPR004158">
    <property type="entry name" value="DUF247_pln"/>
</dbReference>
<dbReference type="AlphaFoldDB" id="A0A7J6X3V2"/>
<proteinExistence type="predicted"/>
<evidence type="ECO:0008006" key="4">
    <source>
        <dbReference type="Google" id="ProtNLM"/>
    </source>
</evidence>
<dbReference type="Pfam" id="PF03140">
    <property type="entry name" value="DUF247"/>
    <property type="match status" value="2"/>
</dbReference>
<sequence length="391" mass="44636">METSKLAKDWKKRSIYKVYACSKDLNQKAYIPQAVAFGPYHYNDKQLQMQMDVHKHRALHHFLMNSRKPLKTYVTAMQSVVPELMANPIFSYHGKVYVMPYVRRDMLMLENQLPMLLLVKLVTIEDMIQDEDPVRYLEKMILHFVSLNYRIPLADVQVDSLHVLDLYRKSLLGHGRSKSTPKLLQPSIKHKDEVGIVLSALKLHESGVEFSPTDESLLDISFHSGKLKLPTIIVDDATESALLNLMAFERVHAGAGNEVTSFVSFMDSLIDSAKDVSLLHSSGIIHNSIGSEKAVANLFNGLSKGMTPDPEGSVEKVYGQLDDYCKRHWNEWRANLIHAYFRNPWAFLSLLAAIFLLLTTTLLVCHFNLPPSWRILLLVRLYLAPALQFWC</sequence>
<name>A0A7J6X3V2_THATH</name>
<feature type="transmembrane region" description="Helical" evidence="1">
    <location>
        <begin position="345"/>
        <end position="365"/>
    </location>
</feature>
<dbReference type="Proteomes" id="UP000554482">
    <property type="component" value="Unassembled WGS sequence"/>
</dbReference>
<keyword evidence="1" id="KW-0472">Membrane</keyword>
<dbReference type="OrthoDB" id="10351874at2759"/>
<evidence type="ECO:0000313" key="3">
    <source>
        <dbReference type="Proteomes" id="UP000554482"/>
    </source>
</evidence>
<protein>
    <recommendedName>
        <fullName evidence="4">Transmembrane protein</fullName>
    </recommendedName>
</protein>
<evidence type="ECO:0000256" key="1">
    <source>
        <dbReference type="SAM" id="Phobius"/>
    </source>
</evidence>
<keyword evidence="1" id="KW-0812">Transmembrane</keyword>
<accession>A0A7J6X3V2</accession>
<organism evidence="2 3">
    <name type="scientific">Thalictrum thalictroides</name>
    <name type="common">Rue-anemone</name>
    <name type="synonym">Anemone thalictroides</name>
    <dbReference type="NCBI Taxonomy" id="46969"/>
    <lineage>
        <taxon>Eukaryota</taxon>
        <taxon>Viridiplantae</taxon>
        <taxon>Streptophyta</taxon>
        <taxon>Embryophyta</taxon>
        <taxon>Tracheophyta</taxon>
        <taxon>Spermatophyta</taxon>
        <taxon>Magnoliopsida</taxon>
        <taxon>Ranunculales</taxon>
        <taxon>Ranunculaceae</taxon>
        <taxon>Thalictroideae</taxon>
        <taxon>Thalictrum</taxon>
    </lineage>
</organism>
<evidence type="ECO:0000313" key="2">
    <source>
        <dbReference type="EMBL" id="KAF5203052.1"/>
    </source>
</evidence>
<dbReference type="PANTHER" id="PTHR31170">
    <property type="entry name" value="BNAC04G53230D PROTEIN"/>
    <property type="match status" value="1"/>
</dbReference>
<comment type="caution">
    <text evidence="2">The sequence shown here is derived from an EMBL/GenBank/DDBJ whole genome shotgun (WGS) entry which is preliminary data.</text>
</comment>